<dbReference type="PANTHER" id="PTHR11365:SF2">
    <property type="entry name" value="5-OXOPROLINASE"/>
    <property type="match status" value="1"/>
</dbReference>
<dbReference type="OrthoDB" id="3643at2759"/>
<dbReference type="InterPro" id="IPR008040">
    <property type="entry name" value="Hydant_A_N"/>
</dbReference>
<reference evidence="4" key="2">
    <citation type="submission" date="2014-01" db="EMBL/GenBank/DDBJ databases">
        <title>Evolution of pathogenesis and genome organization in the Tremellales.</title>
        <authorList>
            <person name="Cuomo C."/>
            <person name="Litvintseva A."/>
            <person name="Heitman J."/>
            <person name="Chen Y."/>
            <person name="Sun S."/>
            <person name="Springer D."/>
            <person name="Dromer F."/>
            <person name="Young S."/>
            <person name="Zeng Q."/>
            <person name="Chapman S."/>
            <person name="Gujja S."/>
            <person name="Saif S."/>
            <person name="Birren B."/>
        </authorList>
    </citation>
    <scope>NUCLEOTIDE SEQUENCE</scope>
    <source>
        <strain evidence="4">CBS 10118</strain>
    </source>
</reference>
<dbReference type="VEuPathDB" id="FungiDB:I302_03159"/>
<dbReference type="STRING" id="1296100.A0A1B9GBA8"/>
<dbReference type="EMBL" id="KI894019">
    <property type="protein sequence ID" value="OCF28303.1"/>
    <property type="molecule type" value="Genomic_DNA"/>
</dbReference>
<dbReference type="InterPro" id="IPR049517">
    <property type="entry name" value="ACX-like_C"/>
</dbReference>
<evidence type="ECO:0000259" key="3">
    <source>
        <dbReference type="Pfam" id="PF19278"/>
    </source>
</evidence>
<protein>
    <submittedName>
        <fullName evidence="4">Cytoplasmic protein</fullName>
    </submittedName>
</protein>
<evidence type="ECO:0000313" key="4">
    <source>
        <dbReference type="EMBL" id="OCF28303.1"/>
    </source>
</evidence>
<sequence length="774" mass="84880">MSSIPDRSIRISIDRGGTFTDVHVSTLPLSNPDSARQDESKREEFVLKLLSQDPGNYRDAPTEGVRRALEKVLGQKFERGKPLPVNKLEYVRLSTTVATNALLERKGQKHALIITKGFKDLLEIGNQARPRIFDLNIKRAKPLYSKAVEVDERVTLVGFSSDPKAEQNALVFNDDGSVKKAYSGVGAEEQDSIIPGRIVKGLSGEAVKVIREPDLDTVKKDLQSLYDEDYRSIAVCLAHSYTFPDHEIAIGKVASEVGFPHISLSSQLLPMIKMTNRGQSTTCDAYLTPVLQDYLKGFYSGFEGGEDGDLHVEFMGSDGGLVDLNNFSGLKSILSGPAGGVVGCALTSWDEEERSPVIGLDVGGTSTDVSRYAGRYESVWETTTAGISMFTPQLDINTVAAGGGSCLTYKNGLFRAGPESAGAHPGPACYRKGGPLALTDGNLFLGRLVPKYFPKCFGPNEDQDLDPEASRTKFEELAKEIRSETGTEKSIDEIVYGFVKVANETMARPIRTLTEARGFKTDEHVLASFGGAGGQHACEIAELLGIERVLIHNYSSILSAYGLALADRVYEQQEPASDTYNGSTKISLSSRLDELATKVTKVLKESGFEDSKIQVERLLNMRFDGSDTSLMVLETASDKGDFEEEFKRAYKEEFGFLLNKNIIVDDIKVRGIGKTFDSLGPSAFAEYKSLKLSSIDESKADFHQEAYVWYGQEGKRQDVPVFELGSLRTGDQVKGPALIIDETQTIFVNIEWTAAATSDHLLIQRGKRSYTELE</sequence>
<dbReference type="InterPro" id="IPR002821">
    <property type="entry name" value="Hydantoinase_A"/>
</dbReference>
<dbReference type="Pfam" id="PF01968">
    <property type="entry name" value="Hydantoinase_A"/>
    <property type="match status" value="1"/>
</dbReference>
<organism evidence="4">
    <name type="scientific">Kwoniella bestiolae CBS 10118</name>
    <dbReference type="NCBI Taxonomy" id="1296100"/>
    <lineage>
        <taxon>Eukaryota</taxon>
        <taxon>Fungi</taxon>
        <taxon>Dikarya</taxon>
        <taxon>Basidiomycota</taxon>
        <taxon>Agaricomycotina</taxon>
        <taxon>Tremellomycetes</taxon>
        <taxon>Tremellales</taxon>
        <taxon>Cryptococcaceae</taxon>
        <taxon>Kwoniella</taxon>
    </lineage>
</organism>
<dbReference type="Pfam" id="PF05378">
    <property type="entry name" value="Hydant_A_N"/>
    <property type="match status" value="1"/>
</dbReference>
<feature type="domain" description="Hydantoinase A/oxoprolinase" evidence="1">
    <location>
        <begin position="277"/>
        <end position="571"/>
    </location>
</feature>
<dbReference type="GO" id="GO:0005829">
    <property type="term" value="C:cytosol"/>
    <property type="evidence" value="ECO:0007669"/>
    <property type="project" value="TreeGrafter"/>
</dbReference>
<name>A0A1B9GBA8_9TREE</name>
<feature type="domain" description="Hydantoinase/oxoprolinase N-terminal" evidence="2">
    <location>
        <begin position="10"/>
        <end position="257"/>
    </location>
</feature>
<dbReference type="GO" id="GO:0017168">
    <property type="term" value="F:5-oxoprolinase (ATP-hydrolyzing) activity"/>
    <property type="evidence" value="ECO:0007669"/>
    <property type="project" value="TreeGrafter"/>
</dbReference>
<dbReference type="InterPro" id="IPR045079">
    <property type="entry name" value="Oxoprolinase-like"/>
</dbReference>
<proteinExistence type="predicted"/>
<feature type="domain" description="Acetophenone carboxylase-like C-terminal" evidence="3">
    <location>
        <begin position="583"/>
        <end position="749"/>
    </location>
</feature>
<evidence type="ECO:0000259" key="1">
    <source>
        <dbReference type="Pfam" id="PF01968"/>
    </source>
</evidence>
<dbReference type="PANTHER" id="PTHR11365">
    <property type="entry name" value="5-OXOPROLINASE RELATED"/>
    <property type="match status" value="1"/>
</dbReference>
<reference evidence="4" key="1">
    <citation type="submission" date="2013-07" db="EMBL/GenBank/DDBJ databases">
        <title>The Genome Sequence of Cryptococcus bestiolae CBS10118.</title>
        <authorList>
            <consortium name="The Broad Institute Genome Sequencing Platform"/>
            <person name="Cuomo C."/>
            <person name="Litvintseva A."/>
            <person name="Chen Y."/>
            <person name="Heitman J."/>
            <person name="Sun S."/>
            <person name="Springer D."/>
            <person name="Dromer F."/>
            <person name="Young S.K."/>
            <person name="Zeng Q."/>
            <person name="Gargeya S."/>
            <person name="Fitzgerald M."/>
            <person name="Abouelleil A."/>
            <person name="Alvarado L."/>
            <person name="Berlin A.M."/>
            <person name="Chapman S.B."/>
            <person name="Dewar J."/>
            <person name="Goldberg J."/>
            <person name="Griggs A."/>
            <person name="Gujja S."/>
            <person name="Hansen M."/>
            <person name="Howarth C."/>
            <person name="Imamovic A."/>
            <person name="Larimer J."/>
            <person name="McCowan C."/>
            <person name="Murphy C."/>
            <person name="Pearson M."/>
            <person name="Priest M."/>
            <person name="Roberts A."/>
            <person name="Saif S."/>
            <person name="Shea T."/>
            <person name="Sykes S."/>
            <person name="Wortman J."/>
            <person name="Nusbaum C."/>
            <person name="Birren B."/>
        </authorList>
    </citation>
    <scope>NUCLEOTIDE SEQUENCE [LARGE SCALE GENOMIC DNA]</scope>
    <source>
        <strain evidence="4">CBS 10118</strain>
    </source>
</reference>
<dbReference type="Pfam" id="PF19278">
    <property type="entry name" value="Hydant_A_C"/>
    <property type="match status" value="1"/>
</dbReference>
<dbReference type="GO" id="GO:0006749">
    <property type="term" value="P:glutathione metabolic process"/>
    <property type="evidence" value="ECO:0007669"/>
    <property type="project" value="TreeGrafter"/>
</dbReference>
<gene>
    <name evidence="4" type="ORF">I302_03159</name>
</gene>
<dbReference type="AlphaFoldDB" id="A0A1B9GBA8"/>
<accession>A0A1B9GBA8</accession>
<evidence type="ECO:0000259" key="2">
    <source>
        <dbReference type="Pfam" id="PF05378"/>
    </source>
</evidence>